<dbReference type="InterPro" id="IPR046335">
    <property type="entry name" value="LacI/GalR-like_sensor"/>
</dbReference>
<dbReference type="PROSITE" id="PS50932">
    <property type="entry name" value="HTH_LACI_2"/>
    <property type="match status" value="1"/>
</dbReference>
<evidence type="ECO:0000259" key="4">
    <source>
        <dbReference type="PROSITE" id="PS50932"/>
    </source>
</evidence>
<dbReference type="Pfam" id="PF13377">
    <property type="entry name" value="Peripla_BP_3"/>
    <property type="match status" value="1"/>
</dbReference>
<dbReference type="SUPFAM" id="SSF53822">
    <property type="entry name" value="Periplasmic binding protein-like I"/>
    <property type="match status" value="1"/>
</dbReference>
<dbReference type="GO" id="GO:0000976">
    <property type="term" value="F:transcription cis-regulatory region binding"/>
    <property type="evidence" value="ECO:0007669"/>
    <property type="project" value="TreeGrafter"/>
</dbReference>
<keyword evidence="3" id="KW-0804">Transcription</keyword>
<proteinExistence type="predicted"/>
<gene>
    <name evidence="5" type="ORF">SAMN04488056_103424</name>
</gene>
<dbReference type="CDD" id="cd01392">
    <property type="entry name" value="HTH_LacI"/>
    <property type="match status" value="1"/>
</dbReference>
<evidence type="ECO:0000256" key="3">
    <source>
        <dbReference type="ARBA" id="ARBA00023163"/>
    </source>
</evidence>
<dbReference type="PANTHER" id="PTHR30146:SF109">
    <property type="entry name" value="HTH-TYPE TRANSCRIPTIONAL REGULATOR GALS"/>
    <property type="match status" value="1"/>
</dbReference>
<keyword evidence="6" id="KW-1185">Reference proteome</keyword>
<evidence type="ECO:0000256" key="1">
    <source>
        <dbReference type="ARBA" id="ARBA00023015"/>
    </source>
</evidence>
<dbReference type="Gene3D" id="1.10.260.40">
    <property type="entry name" value="lambda repressor-like DNA-binding domains"/>
    <property type="match status" value="1"/>
</dbReference>
<dbReference type="InterPro" id="IPR028082">
    <property type="entry name" value="Peripla_BP_I"/>
</dbReference>
<accession>A0A1I5F047</accession>
<reference evidence="5 6" key="1">
    <citation type="submission" date="2016-10" db="EMBL/GenBank/DDBJ databases">
        <authorList>
            <person name="de Groot N.N."/>
        </authorList>
    </citation>
    <scope>NUCLEOTIDE SEQUENCE [LARGE SCALE GENOMIC DNA]</scope>
    <source>
        <strain evidence="5 6">CGMCC 1.9157</strain>
    </source>
</reference>
<dbReference type="OrthoDB" id="7170131at2"/>
<dbReference type="InterPro" id="IPR010982">
    <property type="entry name" value="Lambda_DNA-bd_dom_sf"/>
</dbReference>
<dbReference type="Pfam" id="PF00356">
    <property type="entry name" value="LacI"/>
    <property type="match status" value="1"/>
</dbReference>
<dbReference type="PANTHER" id="PTHR30146">
    <property type="entry name" value="LACI-RELATED TRANSCRIPTIONAL REPRESSOR"/>
    <property type="match status" value="1"/>
</dbReference>
<keyword evidence="1" id="KW-0805">Transcription regulation</keyword>
<name>A0A1I5F047_9HYPH</name>
<evidence type="ECO:0000256" key="2">
    <source>
        <dbReference type="ARBA" id="ARBA00023125"/>
    </source>
</evidence>
<dbReference type="SMART" id="SM00354">
    <property type="entry name" value="HTH_LACI"/>
    <property type="match status" value="1"/>
</dbReference>
<dbReference type="GO" id="GO:0003700">
    <property type="term" value="F:DNA-binding transcription factor activity"/>
    <property type="evidence" value="ECO:0007669"/>
    <property type="project" value="TreeGrafter"/>
</dbReference>
<sequence length="348" mass="37608">MKAKSVTSHDVAKLAGVSRSTVSLVLNGSNAVSLSEETKERVREAARILGYRPNSAALMLRKGRTDTIGLVITETRSIRVDAYIPILHYAIADVLKEAGYSLLLETFERKKGVNPYTDLVFSHRIDGLMVLSPHVEDKDLHALLDSGFPVVQIGSIGHPEELSVTTCTSDSTTEAVRHIVDLGHRNIGSVPFSPSGFSATDSRLEELRQELLKSGIMLDADCIEFGDFSAESGYNATLRLMKRQPRLTAIFAGNDTIALGVIGALNSLGLSVPGDVSVVGYDDLPFSGFISPPLTTVKMNADHQGRLAADLMVKRLKGETIPQKRLVLPSQVVLRASTAKARMQASDL</sequence>
<dbReference type="STRING" id="655353.SAMN04488056_103424"/>
<evidence type="ECO:0000313" key="6">
    <source>
        <dbReference type="Proteomes" id="UP000199236"/>
    </source>
</evidence>
<keyword evidence="2" id="KW-0238">DNA-binding</keyword>
<dbReference type="CDD" id="cd06267">
    <property type="entry name" value="PBP1_LacI_sugar_binding-like"/>
    <property type="match status" value="1"/>
</dbReference>
<dbReference type="SUPFAM" id="SSF47413">
    <property type="entry name" value="lambda repressor-like DNA-binding domains"/>
    <property type="match status" value="1"/>
</dbReference>
<dbReference type="Gene3D" id="3.40.50.2300">
    <property type="match status" value="2"/>
</dbReference>
<dbReference type="EMBL" id="FOVR01000003">
    <property type="protein sequence ID" value="SFO17019.1"/>
    <property type="molecule type" value="Genomic_DNA"/>
</dbReference>
<evidence type="ECO:0000313" key="5">
    <source>
        <dbReference type="EMBL" id="SFO17019.1"/>
    </source>
</evidence>
<organism evidence="5 6">
    <name type="scientific">Cohaesibacter marisflavi</name>
    <dbReference type="NCBI Taxonomy" id="655353"/>
    <lineage>
        <taxon>Bacteria</taxon>
        <taxon>Pseudomonadati</taxon>
        <taxon>Pseudomonadota</taxon>
        <taxon>Alphaproteobacteria</taxon>
        <taxon>Hyphomicrobiales</taxon>
        <taxon>Cohaesibacteraceae</taxon>
    </lineage>
</organism>
<dbReference type="AlphaFoldDB" id="A0A1I5F047"/>
<feature type="domain" description="HTH lacI-type" evidence="4">
    <location>
        <begin position="6"/>
        <end position="62"/>
    </location>
</feature>
<protein>
    <submittedName>
        <fullName evidence="5">Transcriptional regulator, LacI family</fullName>
    </submittedName>
</protein>
<dbReference type="Proteomes" id="UP000199236">
    <property type="component" value="Unassembled WGS sequence"/>
</dbReference>
<dbReference type="InterPro" id="IPR000843">
    <property type="entry name" value="HTH_LacI"/>
</dbReference>
<dbReference type="RefSeq" id="WP_090071192.1">
    <property type="nucleotide sequence ID" value="NZ_FOVR01000003.1"/>
</dbReference>